<feature type="compositionally biased region" description="Basic and acidic residues" evidence="1">
    <location>
        <begin position="141"/>
        <end position="166"/>
    </location>
</feature>
<evidence type="ECO:0000256" key="2">
    <source>
        <dbReference type="SAM" id="SignalP"/>
    </source>
</evidence>
<dbReference type="Proteomes" id="UP001459277">
    <property type="component" value="Unassembled WGS sequence"/>
</dbReference>
<proteinExistence type="predicted"/>
<evidence type="ECO:0000256" key="1">
    <source>
        <dbReference type="SAM" id="MobiDB-lite"/>
    </source>
</evidence>
<dbReference type="EMBL" id="JAZDWU010000008">
    <property type="protein sequence ID" value="KAK9994215.1"/>
    <property type="molecule type" value="Genomic_DNA"/>
</dbReference>
<feature type="region of interest" description="Disordered" evidence="1">
    <location>
        <begin position="105"/>
        <end position="166"/>
    </location>
</feature>
<name>A0AAW2CCW7_9ROSI</name>
<reference evidence="3 4" key="1">
    <citation type="submission" date="2024-01" db="EMBL/GenBank/DDBJ databases">
        <title>A telomere-to-telomere, gap-free genome of sweet tea (Lithocarpus litseifolius).</title>
        <authorList>
            <person name="Zhou J."/>
        </authorList>
    </citation>
    <scope>NUCLEOTIDE SEQUENCE [LARGE SCALE GENOMIC DNA]</scope>
    <source>
        <strain evidence="3">Zhou-2022a</strain>
        <tissue evidence="3">Leaf</tissue>
    </source>
</reference>
<sequence>MGTPMGGFFSWAGVVLATPVPVAVAPEIPTKVPIPPTEPVSIGESAYMEKVGATVPTPTEMLTPQKGVIPSAISQAEIASPVTPLVISISDPFITLSQAVKDDSSLVVTPSSIPSSATRGPNADLSSEGSENVLEDSDDEPTVKKRISDSKEEKEEGAERVGEPMEISKELGVAADTDMPTATPPATPVAPIPVIFSVPTFTGSDPVSEAVAFFTRFDQLEVNDLDPVDFWSSSPPYVDFHSFRVPEDCVSHLEAIYSNREDPSVESYSSRAYKRRLRCGVYSGSSPSFQPAFDAIDTRIEVLKKGVADLEARYERLLSSIGESSRFGDQSLISGLR</sequence>
<feature type="compositionally biased region" description="Polar residues" evidence="1">
    <location>
        <begin position="106"/>
        <end position="130"/>
    </location>
</feature>
<gene>
    <name evidence="3" type="ORF">SO802_023918</name>
</gene>
<evidence type="ECO:0000313" key="3">
    <source>
        <dbReference type="EMBL" id="KAK9994215.1"/>
    </source>
</evidence>
<comment type="caution">
    <text evidence="3">The sequence shown here is derived from an EMBL/GenBank/DDBJ whole genome shotgun (WGS) entry which is preliminary data.</text>
</comment>
<organism evidence="3 4">
    <name type="scientific">Lithocarpus litseifolius</name>
    <dbReference type="NCBI Taxonomy" id="425828"/>
    <lineage>
        <taxon>Eukaryota</taxon>
        <taxon>Viridiplantae</taxon>
        <taxon>Streptophyta</taxon>
        <taxon>Embryophyta</taxon>
        <taxon>Tracheophyta</taxon>
        <taxon>Spermatophyta</taxon>
        <taxon>Magnoliopsida</taxon>
        <taxon>eudicotyledons</taxon>
        <taxon>Gunneridae</taxon>
        <taxon>Pentapetalae</taxon>
        <taxon>rosids</taxon>
        <taxon>fabids</taxon>
        <taxon>Fagales</taxon>
        <taxon>Fagaceae</taxon>
        <taxon>Lithocarpus</taxon>
    </lineage>
</organism>
<feature type="chain" id="PRO_5043788909" evidence="2">
    <location>
        <begin position="18"/>
        <end position="337"/>
    </location>
</feature>
<keyword evidence="2" id="KW-0732">Signal</keyword>
<accession>A0AAW2CCW7</accession>
<feature type="signal peptide" evidence="2">
    <location>
        <begin position="1"/>
        <end position="17"/>
    </location>
</feature>
<keyword evidence="4" id="KW-1185">Reference proteome</keyword>
<dbReference type="AlphaFoldDB" id="A0AAW2CCW7"/>
<evidence type="ECO:0000313" key="4">
    <source>
        <dbReference type="Proteomes" id="UP001459277"/>
    </source>
</evidence>
<protein>
    <submittedName>
        <fullName evidence="3">Uncharacterized protein</fullName>
    </submittedName>
</protein>